<organism evidence="6 7">
    <name type="scientific">Camelliibacillus cellulosilyticus</name>
    <dbReference type="NCBI Taxonomy" id="2174486"/>
    <lineage>
        <taxon>Bacteria</taxon>
        <taxon>Bacillati</taxon>
        <taxon>Bacillota</taxon>
        <taxon>Bacilli</taxon>
        <taxon>Bacillales</taxon>
        <taxon>Sporolactobacillaceae</taxon>
        <taxon>Camelliibacillus</taxon>
    </lineage>
</organism>
<dbReference type="InterPro" id="IPR009057">
    <property type="entry name" value="Homeodomain-like_sf"/>
</dbReference>
<dbReference type="Proteomes" id="UP001596022">
    <property type="component" value="Unassembled WGS sequence"/>
</dbReference>
<evidence type="ECO:0000256" key="4">
    <source>
        <dbReference type="PROSITE-ProRule" id="PRU00335"/>
    </source>
</evidence>
<keyword evidence="3" id="KW-0804">Transcription</keyword>
<dbReference type="InterPro" id="IPR001647">
    <property type="entry name" value="HTH_TetR"/>
</dbReference>
<gene>
    <name evidence="6" type="ORF">ACFO4N_03205</name>
</gene>
<name>A0ABV9GKR6_9BACL</name>
<feature type="domain" description="HTH tetR-type" evidence="5">
    <location>
        <begin position="21"/>
        <end position="80"/>
    </location>
</feature>
<dbReference type="PROSITE" id="PS01081">
    <property type="entry name" value="HTH_TETR_1"/>
    <property type="match status" value="1"/>
</dbReference>
<protein>
    <submittedName>
        <fullName evidence="6">TetR/AcrR family transcriptional regulator</fullName>
    </submittedName>
</protein>
<evidence type="ECO:0000259" key="5">
    <source>
        <dbReference type="PROSITE" id="PS50977"/>
    </source>
</evidence>
<feature type="DNA-binding region" description="H-T-H motif" evidence="4">
    <location>
        <begin position="43"/>
        <end position="62"/>
    </location>
</feature>
<dbReference type="PANTHER" id="PTHR30055:SF234">
    <property type="entry name" value="HTH-TYPE TRANSCRIPTIONAL REGULATOR BETI"/>
    <property type="match status" value="1"/>
</dbReference>
<dbReference type="Gene3D" id="1.10.357.10">
    <property type="entry name" value="Tetracycline Repressor, domain 2"/>
    <property type="match status" value="1"/>
</dbReference>
<evidence type="ECO:0000313" key="6">
    <source>
        <dbReference type="EMBL" id="MFC4617733.1"/>
    </source>
</evidence>
<keyword evidence="1" id="KW-0805">Transcription regulation</keyword>
<keyword evidence="2 4" id="KW-0238">DNA-binding</keyword>
<dbReference type="InterPro" id="IPR050109">
    <property type="entry name" value="HTH-type_TetR-like_transc_reg"/>
</dbReference>
<dbReference type="PROSITE" id="PS50977">
    <property type="entry name" value="HTH_TETR_2"/>
    <property type="match status" value="1"/>
</dbReference>
<keyword evidence="7" id="KW-1185">Reference proteome</keyword>
<reference evidence="7" key="1">
    <citation type="journal article" date="2019" name="Int. J. Syst. Evol. Microbiol.">
        <title>The Global Catalogue of Microorganisms (GCM) 10K type strain sequencing project: providing services to taxonomists for standard genome sequencing and annotation.</title>
        <authorList>
            <consortium name="The Broad Institute Genomics Platform"/>
            <consortium name="The Broad Institute Genome Sequencing Center for Infectious Disease"/>
            <person name="Wu L."/>
            <person name="Ma J."/>
        </authorList>
    </citation>
    <scope>NUCLEOTIDE SEQUENCE [LARGE SCALE GENOMIC DNA]</scope>
    <source>
        <strain evidence="7">CGMCC 1.16306</strain>
    </source>
</reference>
<sequence length="210" mass="23239">MNKGENIGGEARKRAPRMSIEKRRAMIVKAALPLLIEIGPTVTTLQIARAAGISEPAIYRAFADKNEVLTACMEEAMNPNHIVTELEAIETEGKIDERLTAIFEALRANSERTMAVMHTVRMAMPQKSNDQRSLSEQEKVKLIERRKTSFLKVHGAVCKILKPDENNLRLTVEDIATLILTIGMTPGRGIGPAMVTSDKLVDLILHGIMK</sequence>
<dbReference type="PANTHER" id="PTHR30055">
    <property type="entry name" value="HTH-TYPE TRANSCRIPTIONAL REGULATOR RUTR"/>
    <property type="match status" value="1"/>
</dbReference>
<dbReference type="Pfam" id="PF00440">
    <property type="entry name" value="TetR_N"/>
    <property type="match status" value="1"/>
</dbReference>
<dbReference type="RefSeq" id="WP_376844762.1">
    <property type="nucleotide sequence ID" value="NZ_JBHSFW010000001.1"/>
</dbReference>
<dbReference type="EMBL" id="JBHSFW010000001">
    <property type="protein sequence ID" value="MFC4617733.1"/>
    <property type="molecule type" value="Genomic_DNA"/>
</dbReference>
<proteinExistence type="predicted"/>
<comment type="caution">
    <text evidence="6">The sequence shown here is derived from an EMBL/GenBank/DDBJ whole genome shotgun (WGS) entry which is preliminary data.</text>
</comment>
<evidence type="ECO:0000313" key="7">
    <source>
        <dbReference type="Proteomes" id="UP001596022"/>
    </source>
</evidence>
<dbReference type="InterPro" id="IPR023772">
    <property type="entry name" value="DNA-bd_HTH_TetR-type_CS"/>
</dbReference>
<dbReference type="PRINTS" id="PR00455">
    <property type="entry name" value="HTHTETR"/>
</dbReference>
<evidence type="ECO:0000256" key="3">
    <source>
        <dbReference type="ARBA" id="ARBA00023163"/>
    </source>
</evidence>
<accession>A0ABV9GKR6</accession>
<evidence type="ECO:0000256" key="2">
    <source>
        <dbReference type="ARBA" id="ARBA00023125"/>
    </source>
</evidence>
<evidence type="ECO:0000256" key="1">
    <source>
        <dbReference type="ARBA" id="ARBA00023015"/>
    </source>
</evidence>
<dbReference type="SUPFAM" id="SSF46689">
    <property type="entry name" value="Homeodomain-like"/>
    <property type="match status" value="1"/>
</dbReference>